<evidence type="ECO:0000313" key="9">
    <source>
        <dbReference type="Proteomes" id="UP000187085"/>
    </source>
</evidence>
<comment type="subcellular location">
    <subcellularLocation>
        <location evidence="1">Membrane</location>
        <topology evidence="1">Multi-pass membrane protein</topology>
    </subcellularLocation>
</comment>
<keyword evidence="3 6" id="KW-0812">Transmembrane</keyword>
<dbReference type="RefSeq" id="WP_076704532.1">
    <property type="nucleotide sequence ID" value="NZ_MRDE01000068.1"/>
</dbReference>
<dbReference type="PANTHER" id="PTHR31272:SF4">
    <property type="entry name" value="CYTOCHROME C-TYPE BIOGENESIS PROTEIN HI_1454-RELATED"/>
    <property type="match status" value="1"/>
</dbReference>
<name>A0A1R1L8I7_9MICC</name>
<feature type="transmembrane region" description="Helical" evidence="6">
    <location>
        <begin position="129"/>
        <end position="153"/>
    </location>
</feature>
<dbReference type="Proteomes" id="UP000187085">
    <property type="component" value="Unassembled WGS sequence"/>
</dbReference>
<feature type="transmembrane region" description="Helical" evidence="6">
    <location>
        <begin position="165"/>
        <end position="188"/>
    </location>
</feature>
<keyword evidence="4 6" id="KW-1133">Transmembrane helix</keyword>
<evidence type="ECO:0000256" key="4">
    <source>
        <dbReference type="ARBA" id="ARBA00022989"/>
    </source>
</evidence>
<feature type="transmembrane region" description="Helical" evidence="6">
    <location>
        <begin position="86"/>
        <end position="108"/>
    </location>
</feature>
<dbReference type="STRING" id="554083.BKD30_10635"/>
<dbReference type="EMBL" id="MRDE01000068">
    <property type="protein sequence ID" value="OMH23824.1"/>
    <property type="molecule type" value="Genomic_DNA"/>
</dbReference>
<organism evidence="8 9">
    <name type="scientific">Tersicoccus phoenicis</name>
    <dbReference type="NCBI Taxonomy" id="554083"/>
    <lineage>
        <taxon>Bacteria</taxon>
        <taxon>Bacillati</taxon>
        <taxon>Actinomycetota</taxon>
        <taxon>Actinomycetes</taxon>
        <taxon>Micrococcales</taxon>
        <taxon>Micrococcaceae</taxon>
        <taxon>Tersicoccus</taxon>
    </lineage>
</organism>
<dbReference type="AlphaFoldDB" id="A0A1R1L8I7"/>
<keyword evidence="5 6" id="KW-0472">Membrane</keyword>
<dbReference type="InterPro" id="IPR051790">
    <property type="entry name" value="Cytochrome_c-biogenesis_DsbD"/>
</dbReference>
<dbReference type="GO" id="GO:0016020">
    <property type="term" value="C:membrane"/>
    <property type="evidence" value="ECO:0007669"/>
    <property type="project" value="UniProtKB-SubCell"/>
</dbReference>
<keyword evidence="9" id="KW-1185">Reference proteome</keyword>
<evidence type="ECO:0000256" key="5">
    <source>
        <dbReference type="ARBA" id="ARBA00023136"/>
    </source>
</evidence>
<gene>
    <name evidence="8" type="ORF">BKD30_10635</name>
</gene>
<dbReference type="OrthoDB" id="9803065at2"/>
<comment type="caution">
    <text evidence="8">The sequence shown here is derived from an EMBL/GenBank/DDBJ whole genome shotgun (WGS) entry which is preliminary data.</text>
</comment>
<accession>A0A1R1L8I7</accession>
<dbReference type="Pfam" id="PF02683">
    <property type="entry name" value="DsbD_TM"/>
    <property type="match status" value="1"/>
</dbReference>
<feature type="domain" description="Cytochrome C biogenesis protein transmembrane" evidence="7">
    <location>
        <begin position="6"/>
        <end position="215"/>
    </location>
</feature>
<protein>
    <submittedName>
        <fullName evidence="8">Cytochrome C biogenesis protein</fullName>
    </submittedName>
</protein>
<reference evidence="8 9" key="1">
    <citation type="submission" date="2016-12" db="EMBL/GenBank/DDBJ databases">
        <title>Draft genome of Tersicoccus phoenicis 1P05MA.</title>
        <authorList>
            <person name="Nakajima Y."/>
            <person name="Yoshizawa S."/>
            <person name="Nakamura K."/>
            <person name="Ogura Y."/>
            <person name="Hayashi T."/>
            <person name="Kogure K."/>
        </authorList>
    </citation>
    <scope>NUCLEOTIDE SEQUENCE [LARGE SCALE GENOMIC DNA]</scope>
    <source>
        <strain evidence="8 9">1p05MA</strain>
    </source>
</reference>
<evidence type="ECO:0000313" key="8">
    <source>
        <dbReference type="EMBL" id="OMH23824.1"/>
    </source>
</evidence>
<evidence type="ECO:0000256" key="6">
    <source>
        <dbReference type="SAM" id="Phobius"/>
    </source>
</evidence>
<proteinExistence type="inferred from homology"/>
<feature type="transmembrane region" description="Helical" evidence="6">
    <location>
        <begin position="200"/>
        <end position="220"/>
    </location>
</feature>
<evidence type="ECO:0000256" key="1">
    <source>
        <dbReference type="ARBA" id="ARBA00004141"/>
    </source>
</evidence>
<sequence>MELYAMASLALVAGVVSFTAPCTLPILPGYISYISGMSETDAPNPRRVLVGAVLFLLGFSTVFVALGVTASGLGLMLAQNKRPLELAGGAFIIVMGLVAAGVLRIPLLQRQARFDLSRLGRGPRSAAPLGAAFAFGWTPCIGPVLAGVLVTAASTATMVQGAVLLAAYSLGLGLPFLGLAVAVARGRVRIGWLRRHTRKLEIFGGIVLVAMGLAVMSGQWTQWMSTMLRWYASVGWPPI</sequence>
<evidence type="ECO:0000256" key="3">
    <source>
        <dbReference type="ARBA" id="ARBA00022692"/>
    </source>
</evidence>
<dbReference type="GO" id="GO:0017004">
    <property type="term" value="P:cytochrome complex assembly"/>
    <property type="evidence" value="ECO:0007669"/>
    <property type="project" value="InterPro"/>
</dbReference>
<comment type="similarity">
    <text evidence="2">Belongs to the DsbD family.</text>
</comment>
<feature type="transmembrane region" description="Helical" evidence="6">
    <location>
        <begin position="48"/>
        <end position="74"/>
    </location>
</feature>
<evidence type="ECO:0000256" key="2">
    <source>
        <dbReference type="ARBA" id="ARBA00006143"/>
    </source>
</evidence>
<dbReference type="InterPro" id="IPR003834">
    <property type="entry name" value="Cyt_c_assmbl_TM_dom"/>
</dbReference>
<dbReference type="PANTHER" id="PTHR31272">
    <property type="entry name" value="CYTOCHROME C-TYPE BIOGENESIS PROTEIN HI_1454-RELATED"/>
    <property type="match status" value="1"/>
</dbReference>
<evidence type="ECO:0000259" key="7">
    <source>
        <dbReference type="Pfam" id="PF02683"/>
    </source>
</evidence>
<feature type="transmembrane region" description="Helical" evidence="6">
    <location>
        <begin position="6"/>
        <end position="27"/>
    </location>
</feature>